<dbReference type="InterPro" id="IPR012334">
    <property type="entry name" value="Pectin_lyas_fold"/>
</dbReference>
<dbReference type="STRING" id="13333.U5DBB6"/>
<keyword evidence="10" id="KW-0732">Signal</keyword>
<evidence type="ECO:0000256" key="2">
    <source>
        <dbReference type="ARBA" id="ARBA00008834"/>
    </source>
</evidence>
<evidence type="ECO:0000256" key="9">
    <source>
        <dbReference type="RuleBase" id="RU361169"/>
    </source>
</evidence>
<proteinExistence type="inferred from homology"/>
<evidence type="ECO:0000256" key="1">
    <source>
        <dbReference type="ARBA" id="ARBA00004191"/>
    </source>
</evidence>
<reference evidence="12" key="1">
    <citation type="journal article" date="2013" name="Science">
        <title>The Amborella genome and the evolution of flowering plants.</title>
        <authorList>
            <consortium name="Amborella Genome Project"/>
        </authorList>
    </citation>
    <scope>NUCLEOTIDE SEQUENCE [LARGE SCALE GENOMIC DNA]</scope>
</reference>
<dbReference type="EMBL" id="KI392312">
    <property type="protein sequence ID" value="ERN17693.1"/>
    <property type="molecule type" value="Genomic_DNA"/>
</dbReference>
<keyword evidence="6 9" id="KW-0326">Glycosidase</keyword>
<dbReference type="OMA" id="CKADSIT"/>
<dbReference type="SMART" id="SM00710">
    <property type="entry name" value="PbH1"/>
    <property type="match status" value="5"/>
</dbReference>
<keyword evidence="4" id="KW-0964">Secreted</keyword>
<dbReference type="SUPFAM" id="SSF51126">
    <property type="entry name" value="Pectin lyase-like"/>
    <property type="match status" value="1"/>
</dbReference>
<dbReference type="Gramene" id="ERN17693">
    <property type="protein sequence ID" value="ERN17693"/>
    <property type="gene ID" value="AMTR_s00059p00207710"/>
</dbReference>
<keyword evidence="12" id="KW-1185">Reference proteome</keyword>
<dbReference type="HOGENOM" id="CLU_016031_2_2_1"/>
<dbReference type="AlphaFoldDB" id="U5DBB6"/>
<dbReference type="FunFam" id="2.160.20.10:FF:000004">
    <property type="entry name" value="Pectin lyase-like superfamily protein"/>
    <property type="match status" value="1"/>
</dbReference>
<evidence type="ECO:0000256" key="3">
    <source>
        <dbReference type="ARBA" id="ARBA00022512"/>
    </source>
</evidence>
<evidence type="ECO:0000256" key="5">
    <source>
        <dbReference type="ARBA" id="ARBA00022801"/>
    </source>
</evidence>
<dbReference type="Pfam" id="PF00295">
    <property type="entry name" value="Glyco_hydro_28"/>
    <property type="match status" value="1"/>
</dbReference>
<protein>
    <recommendedName>
        <fullName evidence="13">Pectate lyase superfamily protein domain-containing protein</fullName>
    </recommendedName>
</protein>
<dbReference type="PANTHER" id="PTHR31375">
    <property type="match status" value="1"/>
</dbReference>
<organism evidence="11 12">
    <name type="scientific">Amborella trichopoda</name>
    <dbReference type="NCBI Taxonomy" id="13333"/>
    <lineage>
        <taxon>Eukaryota</taxon>
        <taxon>Viridiplantae</taxon>
        <taxon>Streptophyta</taxon>
        <taxon>Embryophyta</taxon>
        <taxon>Tracheophyta</taxon>
        <taxon>Spermatophyta</taxon>
        <taxon>Magnoliopsida</taxon>
        <taxon>Amborellales</taxon>
        <taxon>Amborellaceae</taxon>
        <taxon>Amborella</taxon>
    </lineage>
</organism>
<gene>
    <name evidence="11" type="ORF">AMTR_s00059p00207710</name>
</gene>
<name>U5DBB6_AMBTC</name>
<evidence type="ECO:0000256" key="10">
    <source>
        <dbReference type="SAM" id="SignalP"/>
    </source>
</evidence>
<accession>U5DBB6</accession>
<dbReference type="PROSITE" id="PS00502">
    <property type="entry name" value="POLYGALACTURONASE"/>
    <property type="match status" value="1"/>
</dbReference>
<feature type="chain" id="PRO_5004659111" description="Pectate lyase superfamily protein domain-containing protein" evidence="10">
    <location>
        <begin position="24"/>
        <end position="431"/>
    </location>
</feature>
<evidence type="ECO:0000256" key="7">
    <source>
        <dbReference type="ARBA" id="ARBA00023316"/>
    </source>
</evidence>
<dbReference type="eggNOG" id="ENOG502QV2R">
    <property type="taxonomic scope" value="Eukaryota"/>
</dbReference>
<keyword evidence="5 9" id="KW-0378">Hydrolase</keyword>
<evidence type="ECO:0008006" key="13">
    <source>
        <dbReference type="Google" id="ProtNLM"/>
    </source>
</evidence>
<dbReference type="InterPro" id="IPR000743">
    <property type="entry name" value="Glyco_hydro_28"/>
</dbReference>
<comment type="subcellular location">
    <subcellularLocation>
        <location evidence="1">Secreted</location>
        <location evidence="1">Cell wall</location>
    </subcellularLocation>
</comment>
<evidence type="ECO:0000256" key="8">
    <source>
        <dbReference type="PROSITE-ProRule" id="PRU10052"/>
    </source>
</evidence>
<dbReference type="OrthoDB" id="187139at2759"/>
<feature type="active site" evidence="8">
    <location>
        <position position="278"/>
    </location>
</feature>
<evidence type="ECO:0000256" key="6">
    <source>
        <dbReference type="ARBA" id="ARBA00023295"/>
    </source>
</evidence>
<feature type="signal peptide" evidence="10">
    <location>
        <begin position="1"/>
        <end position="23"/>
    </location>
</feature>
<dbReference type="GO" id="GO:0005975">
    <property type="term" value="P:carbohydrate metabolic process"/>
    <property type="evidence" value="ECO:0007669"/>
    <property type="project" value="InterPro"/>
</dbReference>
<dbReference type="GO" id="GO:0071555">
    <property type="term" value="P:cell wall organization"/>
    <property type="evidence" value="ECO:0007669"/>
    <property type="project" value="UniProtKB-KW"/>
</dbReference>
<comment type="similarity">
    <text evidence="2 9">Belongs to the glycosyl hydrolase 28 family.</text>
</comment>
<dbReference type="GO" id="GO:0004650">
    <property type="term" value="F:polygalacturonase activity"/>
    <property type="evidence" value="ECO:0007669"/>
    <property type="project" value="InterPro"/>
</dbReference>
<keyword evidence="7" id="KW-0961">Cell wall biogenesis/degradation</keyword>
<dbReference type="InterPro" id="IPR006626">
    <property type="entry name" value="PbH1"/>
</dbReference>
<dbReference type="KEGG" id="atr:18446038"/>
<dbReference type="Gene3D" id="2.160.20.10">
    <property type="entry name" value="Single-stranded right-handed beta-helix, Pectin lyase-like"/>
    <property type="match status" value="1"/>
</dbReference>
<dbReference type="Proteomes" id="UP000017836">
    <property type="component" value="Unassembled WGS sequence"/>
</dbReference>
<sequence>MRMGMKLLTLLCLLLLRIGGSECRGKKHSRGADFLNVENYGAKGDDFLDVKNNNEKNGDFFNVMNYGAKGDGRTDDSKALMDTWKAACGFKGSVRYYIPPGNYIVGPLNFNGPCKGVTTMNFMIKGTLKASTDLSKYGPTDSWVMFGWLTGLKLTGYGTFDGQGAASWPLNNCPKNKNCKVLPASIKFVATDYTEVQAITSLNSKFFHIVLLDCKNFKATNLQITAPATSPNTDGIHIERSTDVSISNSKIGTGDDCISIGHGNTRVFINGVTCGPGHGISVGSLGRYPNEGDVMGLSVTGCVLTGTANGLRIKTWQDSPDTSVATNMTFENIVMYNVANPIIIDQNYCPYTYCTARAPSRVKISDVSFKNIRGTSATETAVTLHCSNGLPCQNVRLQDVQLNYYGPGKRAKATCMNVKASYSGTQIPPPC</sequence>
<dbReference type="InterPro" id="IPR011050">
    <property type="entry name" value="Pectin_lyase_fold/virulence"/>
</dbReference>
<evidence type="ECO:0000313" key="11">
    <source>
        <dbReference type="EMBL" id="ERN17693.1"/>
    </source>
</evidence>
<evidence type="ECO:0000313" key="12">
    <source>
        <dbReference type="Proteomes" id="UP000017836"/>
    </source>
</evidence>
<evidence type="ECO:0000256" key="4">
    <source>
        <dbReference type="ARBA" id="ARBA00022525"/>
    </source>
</evidence>
<keyword evidence="3" id="KW-0134">Cell wall</keyword>